<organism evidence="2 3">
    <name type="scientific">Aspergillus sclerotiicarbonarius (strain CBS 121057 / IBT 28362)</name>
    <dbReference type="NCBI Taxonomy" id="1448318"/>
    <lineage>
        <taxon>Eukaryota</taxon>
        <taxon>Fungi</taxon>
        <taxon>Dikarya</taxon>
        <taxon>Ascomycota</taxon>
        <taxon>Pezizomycotina</taxon>
        <taxon>Eurotiomycetes</taxon>
        <taxon>Eurotiomycetidae</taxon>
        <taxon>Eurotiales</taxon>
        <taxon>Aspergillaceae</taxon>
        <taxon>Aspergillus</taxon>
        <taxon>Aspergillus subgen. Circumdati</taxon>
    </lineage>
</organism>
<feature type="domain" description="HNH nuclease" evidence="1">
    <location>
        <begin position="125"/>
        <end position="221"/>
    </location>
</feature>
<dbReference type="VEuPathDB" id="FungiDB:BO78DRAFT_320413"/>
<name>A0A319ED71_ASPSB</name>
<gene>
    <name evidence="2" type="ORF">BO78DRAFT_320413</name>
</gene>
<accession>A0A319ED71</accession>
<evidence type="ECO:0000313" key="3">
    <source>
        <dbReference type="Proteomes" id="UP000248423"/>
    </source>
</evidence>
<evidence type="ECO:0000313" key="2">
    <source>
        <dbReference type="EMBL" id="PYI04448.1"/>
    </source>
</evidence>
<protein>
    <recommendedName>
        <fullName evidence="1">HNH nuclease domain-containing protein</fullName>
    </recommendedName>
</protein>
<dbReference type="Pfam" id="PF13391">
    <property type="entry name" value="HNH_2"/>
    <property type="match status" value="1"/>
</dbReference>
<dbReference type="Proteomes" id="UP000248423">
    <property type="component" value="Unassembled WGS sequence"/>
</dbReference>
<keyword evidence="3" id="KW-1185">Reference proteome</keyword>
<evidence type="ECO:0000259" key="1">
    <source>
        <dbReference type="Pfam" id="PF13391"/>
    </source>
</evidence>
<proteinExistence type="predicted"/>
<dbReference type="OrthoDB" id="2104739at2759"/>
<dbReference type="InterPro" id="IPR003615">
    <property type="entry name" value="HNH_nuc"/>
</dbReference>
<dbReference type="EMBL" id="KZ826369">
    <property type="protein sequence ID" value="PYI04448.1"/>
    <property type="molecule type" value="Genomic_DNA"/>
</dbReference>
<dbReference type="AlphaFoldDB" id="A0A319ED71"/>
<sequence length="337" mass="38074">MDDDSGNYGDARLKERLERYGHKEKEMVVKCLLSCVAWFPPEGKMSLTRDILDADTDETLYKVYKNLYTGLFTPMKATSALGSVSASPHPNRQKNVYRIAVPIDESQSRAATFRDHLLRRDGHRCVITKWVEKGYHQHAGYSRDVPQSRVEAAPIVPFAYGSWDGEAAHHYLAKRWEVLYRCFPSVRRTGLSAENINSPKNGLCLQSDLRHAFGQFSMAFKATGVKDQYELKVYRSANAEVDVIIGQTGMVTFKQATGYKDIPLPDADILECHYRLAEILNATGLGKEINWHFENWNRMRRAPEAGQLTEDGSTDLTSYLEAAFWWAASPASPVLSV</sequence>
<reference evidence="2 3" key="1">
    <citation type="submission" date="2018-02" db="EMBL/GenBank/DDBJ databases">
        <title>The genomes of Aspergillus section Nigri reveals drivers in fungal speciation.</title>
        <authorList>
            <consortium name="DOE Joint Genome Institute"/>
            <person name="Vesth T.C."/>
            <person name="Nybo J."/>
            <person name="Theobald S."/>
            <person name="Brandl J."/>
            <person name="Frisvad J.C."/>
            <person name="Nielsen K.F."/>
            <person name="Lyhne E.K."/>
            <person name="Kogle M.E."/>
            <person name="Kuo A."/>
            <person name="Riley R."/>
            <person name="Clum A."/>
            <person name="Nolan M."/>
            <person name="Lipzen A."/>
            <person name="Salamov A."/>
            <person name="Henrissat B."/>
            <person name="Wiebenga A."/>
            <person name="De vries R.P."/>
            <person name="Grigoriev I.V."/>
            <person name="Mortensen U.H."/>
            <person name="Andersen M.R."/>
            <person name="Baker S.E."/>
        </authorList>
    </citation>
    <scope>NUCLEOTIDE SEQUENCE [LARGE SCALE GENOMIC DNA]</scope>
    <source>
        <strain evidence="2 3">CBS 121057</strain>
    </source>
</reference>
<dbReference type="STRING" id="1448318.A0A319ED71"/>